<dbReference type="SUPFAM" id="SSF52172">
    <property type="entry name" value="CheY-like"/>
    <property type="match status" value="1"/>
</dbReference>
<proteinExistence type="predicted"/>
<name>A0A448D574_9NEIS</name>
<dbReference type="Proteomes" id="UP000279284">
    <property type="component" value="Chromosome"/>
</dbReference>
<evidence type="ECO:0000313" key="3">
    <source>
        <dbReference type="Proteomes" id="UP000279284"/>
    </source>
</evidence>
<keyword evidence="3" id="KW-1185">Reference proteome</keyword>
<accession>A0A448D574</accession>
<sequence length="371" mass="41471">MDSLLPKVKTVRVMLKDFSEQQEAIFRMAFKMHNTTNYEIVEDGAEHKPDMVLVDVDTQRGMLPWHEARQQHSDIPVVIFSSEKPMLTAPYLAKPVKFDTLFPTLRSLAQGGNVYEVKPDDQAAKSIEPAAKNEHRKATIKRFNPQSGLLGALKMASARQQDTAVLNNGKPVLIVFPSIQRVLLTVSADELERMCKNDNLEVVCKAVPDNPQWKDKAKVTIMSCMWQMAIWTAQGRLVYPLTPQTVFTLKRWPNLTRLAPVPESMRLSAFLTKTSVNLNVLYKVMPLDMADILNYMAATYVTGFLATDNEFATEKHATPTTSAADVSASMNVNSGEVTDKKMSSDAERAASGSKEQPRGLLNRLMRKLIGK</sequence>
<evidence type="ECO:0000256" key="1">
    <source>
        <dbReference type="SAM" id="MobiDB-lite"/>
    </source>
</evidence>
<reference evidence="2 3" key="1">
    <citation type="submission" date="2018-12" db="EMBL/GenBank/DDBJ databases">
        <authorList>
            <consortium name="Pathogen Informatics"/>
        </authorList>
    </citation>
    <scope>NUCLEOTIDE SEQUENCE [LARGE SCALE GENOMIC DNA]</scope>
    <source>
        <strain evidence="2 3">NCTC10296</strain>
    </source>
</reference>
<feature type="compositionally biased region" description="Basic and acidic residues" evidence="1">
    <location>
        <begin position="337"/>
        <end position="348"/>
    </location>
</feature>
<dbReference type="EMBL" id="LR134313">
    <property type="protein sequence ID" value="VEE98866.1"/>
    <property type="molecule type" value="Genomic_DNA"/>
</dbReference>
<gene>
    <name evidence="2" type="ORF">NCTC10296_00052</name>
</gene>
<dbReference type="STRING" id="493.BWD07_07890"/>
<dbReference type="AlphaFoldDB" id="A0A448D574"/>
<evidence type="ECO:0000313" key="2">
    <source>
        <dbReference type="EMBL" id="VEE98866.1"/>
    </source>
</evidence>
<dbReference type="InterPro" id="IPR011006">
    <property type="entry name" value="CheY-like_superfamily"/>
</dbReference>
<dbReference type="OrthoDB" id="3212305at2"/>
<dbReference type="RefSeq" id="WP_085416823.1">
    <property type="nucleotide sequence ID" value="NZ_CAUJPY010000014.1"/>
</dbReference>
<dbReference type="KEGG" id="nci:NCTC10296_00052"/>
<feature type="region of interest" description="Disordered" evidence="1">
    <location>
        <begin position="336"/>
        <end position="357"/>
    </location>
</feature>
<protein>
    <submittedName>
        <fullName evidence="2">Uncharacterized protein</fullName>
    </submittedName>
</protein>
<organism evidence="2 3">
    <name type="scientific">Neisseria canis</name>
    <dbReference type="NCBI Taxonomy" id="493"/>
    <lineage>
        <taxon>Bacteria</taxon>
        <taxon>Pseudomonadati</taxon>
        <taxon>Pseudomonadota</taxon>
        <taxon>Betaproteobacteria</taxon>
        <taxon>Neisseriales</taxon>
        <taxon>Neisseriaceae</taxon>
        <taxon>Neisseria</taxon>
    </lineage>
</organism>